<protein>
    <submittedName>
        <fullName evidence="1">Uncharacterized protein</fullName>
    </submittedName>
</protein>
<reference evidence="1" key="1">
    <citation type="submission" date="2018-02" db="EMBL/GenBank/DDBJ databases">
        <title>Rhizophora mucronata_Transcriptome.</title>
        <authorList>
            <person name="Meera S.P."/>
            <person name="Sreeshan A."/>
            <person name="Augustine A."/>
        </authorList>
    </citation>
    <scope>NUCLEOTIDE SEQUENCE</scope>
    <source>
        <tissue evidence="1">Leaf</tissue>
    </source>
</reference>
<dbReference type="EMBL" id="GGEC01074951">
    <property type="protein sequence ID" value="MBX55435.1"/>
    <property type="molecule type" value="Transcribed_RNA"/>
</dbReference>
<accession>A0A2P2PL89</accession>
<dbReference type="AlphaFoldDB" id="A0A2P2PL89"/>
<name>A0A2P2PL89_RHIMU</name>
<proteinExistence type="predicted"/>
<evidence type="ECO:0000313" key="1">
    <source>
        <dbReference type="EMBL" id="MBX55435.1"/>
    </source>
</evidence>
<sequence length="96" mass="10973">MQIYVTFGFRAMETTKVMMQTPTQQHIAHTLVITRTPHGIPKQFNNQNTTRPGLTMMCSCRHVETKESGEICRKLGLLAFGARMILKRHKNSTNLL</sequence>
<organism evidence="1">
    <name type="scientific">Rhizophora mucronata</name>
    <name type="common">Asiatic mangrove</name>
    <dbReference type="NCBI Taxonomy" id="61149"/>
    <lineage>
        <taxon>Eukaryota</taxon>
        <taxon>Viridiplantae</taxon>
        <taxon>Streptophyta</taxon>
        <taxon>Embryophyta</taxon>
        <taxon>Tracheophyta</taxon>
        <taxon>Spermatophyta</taxon>
        <taxon>Magnoliopsida</taxon>
        <taxon>eudicotyledons</taxon>
        <taxon>Gunneridae</taxon>
        <taxon>Pentapetalae</taxon>
        <taxon>rosids</taxon>
        <taxon>fabids</taxon>
        <taxon>Malpighiales</taxon>
        <taxon>Rhizophoraceae</taxon>
        <taxon>Rhizophora</taxon>
    </lineage>
</organism>